<evidence type="ECO:0000313" key="1">
    <source>
        <dbReference type="EMBL" id="KAJ3991678.1"/>
    </source>
</evidence>
<keyword evidence="2" id="KW-1185">Reference proteome</keyword>
<dbReference type="SUPFAM" id="SSF56112">
    <property type="entry name" value="Protein kinase-like (PK-like)"/>
    <property type="match status" value="1"/>
</dbReference>
<proteinExistence type="predicted"/>
<reference evidence="1" key="1">
    <citation type="submission" date="2022-08" db="EMBL/GenBank/DDBJ databases">
        <authorList>
            <consortium name="DOE Joint Genome Institute"/>
            <person name="Min B."/>
            <person name="Riley R."/>
            <person name="Sierra-Patev S."/>
            <person name="Naranjo-Ortiz M."/>
            <person name="Looney B."/>
            <person name="Konkel Z."/>
            <person name="Slot J.C."/>
            <person name="Sakamoto Y."/>
            <person name="Steenwyk J.L."/>
            <person name="Rokas A."/>
            <person name="Carro J."/>
            <person name="Camarero S."/>
            <person name="Ferreira P."/>
            <person name="Molpeceres G."/>
            <person name="Ruiz-Duenas F.J."/>
            <person name="Serrano A."/>
            <person name="Henrissat B."/>
            <person name="Drula E."/>
            <person name="Hughes K.W."/>
            <person name="Mata J.L."/>
            <person name="Ishikawa N.K."/>
            <person name="Vargas-Isla R."/>
            <person name="Ushijima S."/>
            <person name="Smith C.A."/>
            <person name="Ahrendt S."/>
            <person name="Andreopoulos W."/>
            <person name="He G."/>
            <person name="Labutti K."/>
            <person name="Lipzen A."/>
            <person name="Ng V."/>
            <person name="Sandor L."/>
            <person name="Barry K."/>
            <person name="Martinez A.T."/>
            <person name="Xiao Y."/>
            <person name="Gibbons J.G."/>
            <person name="Terashima K."/>
            <person name="Hibbett D.S."/>
            <person name="Grigoriev I.V."/>
        </authorList>
    </citation>
    <scope>NUCLEOTIDE SEQUENCE</scope>
    <source>
        <strain evidence="1">TFB10827</strain>
    </source>
</reference>
<sequence length="50" mass="5790">VIVVVVAERHKDYKIVFTHGNIIPFNILVDDELRLTGLIECECASWMPEY</sequence>
<gene>
    <name evidence="1" type="ORF">F5050DRAFT_1580993</name>
</gene>
<evidence type="ECO:0000313" key="2">
    <source>
        <dbReference type="Proteomes" id="UP001163828"/>
    </source>
</evidence>
<name>A0ABQ8PYX5_9AGAR</name>
<protein>
    <submittedName>
        <fullName evidence="1">Uncharacterized protein</fullName>
    </submittedName>
</protein>
<dbReference type="InterPro" id="IPR011009">
    <property type="entry name" value="Kinase-like_dom_sf"/>
</dbReference>
<comment type="caution">
    <text evidence="1">The sequence shown here is derived from an EMBL/GenBank/DDBJ whole genome shotgun (WGS) entry which is preliminary data.</text>
</comment>
<dbReference type="EMBL" id="MU790974">
    <property type="protein sequence ID" value="KAJ3991678.1"/>
    <property type="molecule type" value="Genomic_DNA"/>
</dbReference>
<organism evidence="1 2">
    <name type="scientific">Lentinula boryana</name>
    <dbReference type="NCBI Taxonomy" id="40481"/>
    <lineage>
        <taxon>Eukaryota</taxon>
        <taxon>Fungi</taxon>
        <taxon>Dikarya</taxon>
        <taxon>Basidiomycota</taxon>
        <taxon>Agaricomycotina</taxon>
        <taxon>Agaricomycetes</taxon>
        <taxon>Agaricomycetidae</taxon>
        <taxon>Agaricales</taxon>
        <taxon>Marasmiineae</taxon>
        <taxon>Omphalotaceae</taxon>
        <taxon>Lentinula</taxon>
    </lineage>
</organism>
<accession>A0ABQ8PYX5</accession>
<dbReference type="Proteomes" id="UP001163828">
    <property type="component" value="Unassembled WGS sequence"/>
</dbReference>
<feature type="non-terminal residue" evidence="1">
    <location>
        <position position="1"/>
    </location>
</feature>